<dbReference type="Pfam" id="PF11911">
    <property type="entry name" value="DUF3429"/>
    <property type="match status" value="1"/>
</dbReference>
<sequence>MNINNIKSTYGYIGFIPFAVFSFIPWAVGGNIANISILFHIAYGSIIITFLGGMAWGWRDDQKNQIFNLSIGILYSLIGMLVLFLAYCDQILLALLISMISFQSFYYFEKSTEDFLIRDDEYKKFRKMLSLLVSISFLISSAYWINPYSNPLI</sequence>
<feature type="transmembrane region" description="Helical" evidence="1">
    <location>
        <begin position="35"/>
        <end position="54"/>
    </location>
</feature>
<feature type="transmembrane region" description="Helical" evidence="1">
    <location>
        <begin position="12"/>
        <end position="29"/>
    </location>
</feature>
<evidence type="ECO:0000313" key="3">
    <source>
        <dbReference type="Proteomes" id="UP000315782"/>
    </source>
</evidence>
<name>A0A520MDM8_9GAMM</name>
<feature type="transmembrane region" description="Helical" evidence="1">
    <location>
        <begin position="91"/>
        <end position="108"/>
    </location>
</feature>
<organism evidence="2 3">
    <name type="scientific">SAR86 cluster bacterium</name>
    <dbReference type="NCBI Taxonomy" id="2030880"/>
    <lineage>
        <taxon>Bacteria</taxon>
        <taxon>Pseudomonadati</taxon>
        <taxon>Pseudomonadota</taxon>
        <taxon>Gammaproteobacteria</taxon>
        <taxon>SAR86 cluster</taxon>
    </lineage>
</organism>
<dbReference type="InterPro" id="IPR021836">
    <property type="entry name" value="DUF3429"/>
</dbReference>
<dbReference type="EMBL" id="SHBI01000040">
    <property type="protein sequence ID" value="RZO19304.1"/>
    <property type="molecule type" value="Genomic_DNA"/>
</dbReference>
<feature type="transmembrane region" description="Helical" evidence="1">
    <location>
        <begin position="66"/>
        <end position="85"/>
    </location>
</feature>
<gene>
    <name evidence="2" type="ORF">EVA96_03910</name>
</gene>
<proteinExistence type="predicted"/>
<protein>
    <submittedName>
        <fullName evidence="2">DUF3429 family protein</fullName>
    </submittedName>
</protein>
<dbReference type="AlphaFoldDB" id="A0A520MDM8"/>
<feature type="transmembrane region" description="Helical" evidence="1">
    <location>
        <begin position="128"/>
        <end position="145"/>
    </location>
</feature>
<evidence type="ECO:0000313" key="2">
    <source>
        <dbReference type="EMBL" id="RZO19304.1"/>
    </source>
</evidence>
<evidence type="ECO:0000256" key="1">
    <source>
        <dbReference type="SAM" id="Phobius"/>
    </source>
</evidence>
<comment type="caution">
    <text evidence="2">The sequence shown here is derived from an EMBL/GenBank/DDBJ whole genome shotgun (WGS) entry which is preliminary data.</text>
</comment>
<keyword evidence="1" id="KW-0812">Transmembrane</keyword>
<keyword evidence="1" id="KW-1133">Transmembrane helix</keyword>
<dbReference type="Proteomes" id="UP000315782">
    <property type="component" value="Unassembled WGS sequence"/>
</dbReference>
<keyword evidence="1" id="KW-0472">Membrane</keyword>
<accession>A0A520MDM8</accession>
<reference evidence="2 3" key="1">
    <citation type="submission" date="2019-02" db="EMBL/GenBank/DDBJ databases">
        <title>Prokaryotic population dynamics and viral predation in marine succession experiment using metagenomics: the confinement effect.</title>
        <authorList>
            <person name="Haro-Moreno J.M."/>
            <person name="Rodriguez-Valera F."/>
            <person name="Lopez-Perez M."/>
        </authorList>
    </citation>
    <scope>NUCLEOTIDE SEQUENCE [LARGE SCALE GENOMIC DNA]</scope>
    <source>
        <strain evidence="2">MED-G163</strain>
    </source>
</reference>